<dbReference type="GO" id="GO:0034069">
    <property type="term" value="F:aminoglycoside N-acetyltransferase activity"/>
    <property type="evidence" value="ECO:0007669"/>
    <property type="project" value="TreeGrafter"/>
</dbReference>
<dbReference type="EMBL" id="JACCFW010000001">
    <property type="protein sequence ID" value="NYJ75987.1"/>
    <property type="molecule type" value="Genomic_DNA"/>
</dbReference>
<evidence type="ECO:0000259" key="5">
    <source>
        <dbReference type="PROSITE" id="PS51186"/>
    </source>
</evidence>
<dbReference type="GO" id="GO:0030649">
    <property type="term" value="P:aminoglycoside antibiotic catabolic process"/>
    <property type="evidence" value="ECO:0007669"/>
    <property type="project" value="TreeGrafter"/>
</dbReference>
<feature type="binding site" evidence="4">
    <location>
        <begin position="106"/>
        <end position="111"/>
    </location>
    <ligand>
        <name>acetyl-CoA</name>
        <dbReference type="ChEBI" id="CHEBI:57288"/>
    </ligand>
</feature>
<dbReference type="Gene3D" id="3.40.630.30">
    <property type="match status" value="2"/>
</dbReference>
<dbReference type="PROSITE" id="PS51186">
    <property type="entry name" value="GNAT"/>
    <property type="match status" value="1"/>
</dbReference>
<feature type="active site" description="Proton donor" evidence="4">
    <location>
        <position position="139"/>
    </location>
</feature>
<feature type="binding site" evidence="4">
    <location>
        <begin position="134"/>
        <end position="135"/>
    </location>
    <ligand>
        <name>acetyl-CoA</name>
        <dbReference type="ChEBI" id="CHEBI:57288"/>
    </ligand>
</feature>
<dbReference type="CDD" id="cd04301">
    <property type="entry name" value="NAT_SF"/>
    <property type="match status" value="1"/>
</dbReference>
<keyword evidence="7" id="KW-1185">Reference proteome</keyword>
<comment type="similarity">
    <text evidence="1 4">Belongs to the acetyltransferase Eis family.</text>
</comment>
<dbReference type="Proteomes" id="UP000571817">
    <property type="component" value="Unassembled WGS sequence"/>
</dbReference>
<name>A0A853DH13_9MICO</name>
<dbReference type="AlphaFoldDB" id="A0A853DH13"/>
<dbReference type="InterPro" id="IPR022902">
    <property type="entry name" value="NAcTrfase_Eis"/>
</dbReference>
<proteinExistence type="inferred from homology"/>
<protein>
    <submittedName>
        <fullName evidence="6">Putative acetyltransferase</fullName>
    </submittedName>
</protein>
<dbReference type="InterPro" id="IPR036527">
    <property type="entry name" value="SCP2_sterol-bd_dom_sf"/>
</dbReference>
<dbReference type="InterPro" id="IPR000182">
    <property type="entry name" value="GNAT_dom"/>
</dbReference>
<evidence type="ECO:0000313" key="6">
    <source>
        <dbReference type="EMBL" id="NYJ75987.1"/>
    </source>
</evidence>
<dbReference type="InterPro" id="IPR025559">
    <property type="entry name" value="Eis_dom"/>
</dbReference>
<dbReference type="SUPFAM" id="SSF55718">
    <property type="entry name" value="SCP-like"/>
    <property type="match status" value="1"/>
</dbReference>
<keyword evidence="2 4" id="KW-0808">Transferase</keyword>
<evidence type="ECO:0000256" key="3">
    <source>
        <dbReference type="ARBA" id="ARBA00023315"/>
    </source>
</evidence>
<dbReference type="InterPro" id="IPR041380">
    <property type="entry name" value="Acetyltransf_17"/>
</dbReference>
<organism evidence="6 7">
    <name type="scientific">Allobranchiibius huperziae</name>
    <dbReference type="NCBI Taxonomy" id="1874116"/>
    <lineage>
        <taxon>Bacteria</taxon>
        <taxon>Bacillati</taxon>
        <taxon>Actinomycetota</taxon>
        <taxon>Actinomycetes</taxon>
        <taxon>Micrococcales</taxon>
        <taxon>Dermacoccaceae</taxon>
        <taxon>Allobranchiibius</taxon>
    </lineage>
</organism>
<evidence type="ECO:0000256" key="2">
    <source>
        <dbReference type="ARBA" id="ARBA00022679"/>
    </source>
</evidence>
<dbReference type="NCBIfam" id="NF002367">
    <property type="entry name" value="PRK01346.1-4"/>
    <property type="match status" value="1"/>
</dbReference>
<dbReference type="PANTHER" id="PTHR37817">
    <property type="entry name" value="N-ACETYLTRANSFERASE EIS"/>
    <property type="match status" value="1"/>
</dbReference>
<reference evidence="6 7" key="1">
    <citation type="submission" date="2020-07" db="EMBL/GenBank/DDBJ databases">
        <title>Sequencing the genomes of 1000 actinobacteria strains.</title>
        <authorList>
            <person name="Klenk H.-P."/>
        </authorList>
    </citation>
    <scope>NUCLEOTIDE SEQUENCE [LARGE SCALE GENOMIC DNA]</scope>
    <source>
        <strain evidence="6 7">DSM 29531</strain>
    </source>
</reference>
<evidence type="ECO:0000256" key="4">
    <source>
        <dbReference type="HAMAP-Rule" id="MF_01812"/>
    </source>
</evidence>
<dbReference type="Gene3D" id="3.30.1050.10">
    <property type="entry name" value="SCP2 sterol-binding domain"/>
    <property type="match status" value="1"/>
</dbReference>
<dbReference type="Pfam" id="PF17668">
    <property type="entry name" value="Acetyltransf_17"/>
    <property type="match status" value="1"/>
</dbReference>
<evidence type="ECO:0000256" key="1">
    <source>
        <dbReference type="ARBA" id="ARBA00009213"/>
    </source>
</evidence>
<dbReference type="InterPro" id="IPR016181">
    <property type="entry name" value="Acyl_CoA_acyltransferase"/>
</dbReference>
<comment type="caution">
    <text evidence="6">The sequence shown here is derived from an EMBL/GenBank/DDBJ whole genome shotgun (WGS) entry which is preliminary data.</text>
</comment>
<dbReference type="PANTHER" id="PTHR37817:SF1">
    <property type="entry name" value="N-ACETYLTRANSFERASE EIS"/>
    <property type="match status" value="1"/>
</dbReference>
<dbReference type="HAMAP" id="MF_01812">
    <property type="entry name" value="Eis"/>
    <property type="match status" value="1"/>
</dbReference>
<feature type="domain" description="N-acetyltransferase" evidence="5">
    <location>
        <begin position="21"/>
        <end position="169"/>
    </location>
</feature>
<feature type="binding site" evidence="4">
    <location>
        <begin position="98"/>
        <end position="100"/>
    </location>
    <ligand>
        <name>acetyl-CoA</name>
        <dbReference type="ChEBI" id="CHEBI:57288"/>
    </ligand>
</feature>
<feature type="active site" description="Proton acceptor; via carboxylate" evidence="4">
    <location>
        <position position="425"/>
    </location>
</feature>
<dbReference type="InterPro" id="IPR051554">
    <property type="entry name" value="Acetyltransferase_Eis"/>
</dbReference>
<gene>
    <name evidence="6" type="ORF">HNR15_002950</name>
</gene>
<keyword evidence="3 4" id="KW-0012">Acyltransferase</keyword>
<accession>A0A853DH13</accession>
<evidence type="ECO:0000313" key="7">
    <source>
        <dbReference type="Proteomes" id="UP000571817"/>
    </source>
</evidence>
<dbReference type="Pfam" id="PF13530">
    <property type="entry name" value="SCP2_2"/>
    <property type="match status" value="1"/>
</dbReference>
<sequence length="425" mass="45872">MPSSRTASPKRLPEPPHLAQPKLTQVTDRTWTSWHDTVIAGFQGSAETETTALSRDLFPPAGCFGLRVGRAWVATASSTVRSLSVPGGEVPCAAVSDVTVAPAYRRRGLLSAMIRHQLDDLTARKVPVAALWASESGIYGRFGYGVATWSATLSGSTHESAFLPDIATEGSVVEVSADQRLAAARPVHESVRAEQPGMFDRPGRWWEMETVDPERWREGRSARRYLVHFDAGGTVDGVGTYRFKDDWNRTGPAGKVSVGPVLASTPTAYAGLWRYQLDLDLARTFSASGAAAQETLLHLLADPRALDIRPADGLYLRILDVSEALQSRSYLADAALVLQVADPVLASVDGRYSLRIARGHAEVARTRKAPDLTLSARDLAAVYLGGVSVGDLHRAGRVREHTAGAVREAAGAFGWTRSPYCPDNF</sequence>
<dbReference type="SUPFAM" id="SSF55729">
    <property type="entry name" value="Acyl-CoA N-acyltransferases (Nat)"/>
    <property type="match status" value="1"/>
</dbReference>
<comment type="subunit">
    <text evidence="4">Homohexamer; trimer of dimers.</text>
</comment>
<dbReference type="Pfam" id="PF13527">
    <property type="entry name" value="Acetyltransf_9"/>
    <property type="match status" value="1"/>
</dbReference>
<dbReference type="RefSeq" id="WP_179483089.1">
    <property type="nucleotide sequence ID" value="NZ_JACCFW010000001.1"/>
</dbReference>